<organism evidence="9 10">
    <name type="scientific">Nitrosococcus oceani C-27</name>
    <dbReference type="NCBI Taxonomy" id="314279"/>
    <lineage>
        <taxon>Bacteria</taxon>
        <taxon>Pseudomonadati</taxon>
        <taxon>Pseudomonadota</taxon>
        <taxon>Gammaproteobacteria</taxon>
        <taxon>Chromatiales</taxon>
        <taxon>Chromatiaceae</taxon>
        <taxon>Nitrosococcus</taxon>
    </lineage>
</organism>
<evidence type="ECO:0000259" key="8">
    <source>
        <dbReference type="PROSITE" id="PS00794"/>
    </source>
</evidence>
<comment type="pathway">
    <text evidence="1">Cofactor biosynthesis; tetrahydrofolate biosynthesis; 2-amino-4-hydroxy-6-hydroxymethyl-7,8-dihydropteridine diphosphate from 7,8-dihydroneopterin triphosphate: step 4/4.</text>
</comment>
<feature type="domain" description="7,8-dihydro-6-hydroxymethylpterin-pyrophosphokinase" evidence="8">
    <location>
        <begin position="85"/>
        <end position="96"/>
    </location>
</feature>
<dbReference type="AlphaFoldDB" id="A0A0E2ZAZ1"/>
<proteinExistence type="predicted"/>
<dbReference type="OrthoDB" id="9790168at2"/>
<evidence type="ECO:0000256" key="2">
    <source>
        <dbReference type="ARBA" id="ARBA00013253"/>
    </source>
</evidence>
<keyword evidence="4" id="KW-0547">Nucleotide-binding</keyword>
<comment type="caution">
    <text evidence="9">The sequence shown here is derived from an EMBL/GenBank/DDBJ whole genome shotgun (WGS) entry which is preliminary data.</text>
</comment>
<dbReference type="InterPro" id="IPR035907">
    <property type="entry name" value="Hppk_sf"/>
</dbReference>
<dbReference type="NCBIfam" id="TIGR01498">
    <property type="entry name" value="folK"/>
    <property type="match status" value="1"/>
</dbReference>
<dbReference type="EC" id="2.7.6.3" evidence="2"/>
<evidence type="ECO:0000313" key="10">
    <source>
        <dbReference type="Proteomes" id="UP000028839"/>
    </source>
</evidence>
<protein>
    <recommendedName>
        <fullName evidence="2">2-amino-4-hydroxy-6-hydroxymethyldihydropteridine diphosphokinase</fullName>
        <ecNumber evidence="2">2.7.6.3</ecNumber>
    </recommendedName>
</protein>
<evidence type="ECO:0000256" key="5">
    <source>
        <dbReference type="ARBA" id="ARBA00022777"/>
    </source>
</evidence>
<gene>
    <name evidence="9" type="ORF">IB75_00120</name>
</gene>
<dbReference type="GO" id="GO:0003848">
    <property type="term" value="F:2-amino-4-hydroxy-6-hydroxymethyldihydropteridine diphosphokinase activity"/>
    <property type="evidence" value="ECO:0007669"/>
    <property type="project" value="UniProtKB-EC"/>
</dbReference>
<accession>A0A0E2ZAZ1</accession>
<keyword evidence="7" id="KW-0289">Folate biosynthesis</keyword>
<dbReference type="GO" id="GO:0046656">
    <property type="term" value="P:folic acid biosynthetic process"/>
    <property type="evidence" value="ECO:0007669"/>
    <property type="project" value="UniProtKB-KW"/>
</dbReference>
<dbReference type="GO" id="GO:0005524">
    <property type="term" value="F:ATP binding"/>
    <property type="evidence" value="ECO:0007669"/>
    <property type="project" value="UniProtKB-KW"/>
</dbReference>
<dbReference type="PROSITE" id="PS00794">
    <property type="entry name" value="HPPK"/>
    <property type="match status" value="1"/>
</dbReference>
<keyword evidence="3" id="KW-0808">Transferase</keyword>
<sequence length="162" mass="18296">MARAYISIGSNINRENNIRAGVNALRCSYGPLIISRVFESEAVGFQGDNFYNLVVGFDTDEAPRIITRALHEIEHACGRKRDGPRFGPRALDLDLLLYDNLVIDEPGLQVPRDDTLDYAFVLQPLAEIAPHLPHPVLSKRYADLWAAFDKPLNRLWPVELEL</sequence>
<dbReference type="PANTHER" id="PTHR43071">
    <property type="entry name" value="2-AMINO-4-HYDROXY-6-HYDROXYMETHYLDIHYDROPTERIDINE PYROPHOSPHOKINASE"/>
    <property type="match status" value="1"/>
</dbReference>
<evidence type="ECO:0000256" key="7">
    <source>
        <dbReference type="ARBA" id="ARBA00022909"/>
    </source>
</evidence>
<evidence type="ECO:0000313" key="9">
    <source>
        <dbReference type="EMBL" id="KFI20975.1"/>
    </source>
</evidence>
<dbReference type="GO" id="GO:0046654">
    <property type="term" value="P:tetrahydrofolate biosynthetic process"/>
    <property type="evidence" value="ECO:0007669"/>
    <property type="project" value="UniProtKB-UniPathway"/>
</dbReference>
<dbReference type="CDD" id="cd00483">
    <property type="entry name" value="HPPK"/>
    <property type="match status" value="1"/>
</dbReference>
<evidence type="ECO:0000256" key="3">
    <source>
        <dbReference type="ARBA" id="ARBA00022679"/>
    </source>
</evidence>
<dbReference type="Gene3D" id="3.30.70.560">
    <property type="entry name" value="7,8-Dihydro-6-hydroxymethylpterin-pyrophosphokinase HPPK"/>
    <property type="match status" value="1"/>
</dbReference>
<evidence type="ECO:0000256" key="1">
    <source>
        <dbReference type="ARBA" id="ARBA00005051"/>
    </source>
</evidence>
<evidence type="ECO:0000256" key="4">
    <source>
        <dbReference type="ARBA" id="ARBA00022741"/>
    </source>
</evidence>
<dbReference type="Proteomes" id="UP000028839">
    <property type="component" value="Unassembled WGS sequence"/>
</dbReference>
<evidence type="ECO:0000256" key="6">
    <source>
        <dbReference type="ARBA" id="ARBA00022840"/>
    </source>
</evidence>
<reference evidence="9 10" key="1">
    <citation type="submission" date="2014-07" db="EMBL/GenBank/DDBJ databases">
        <title>Comparative analysis of Nitrosococcus oceani genome inventories of strains from Pacific and Atlantic gyres.</title>
        <authorList>
            <person name="Lim C.K."/>
            <person name="Wang L."/>
            <person name="Sayavedra-Soto L.A."/>
            <person name="Klotz M.G."/>
        </authorList>
    </citation>
    <scope>NUCLEOTIDE SEQUENCE [LARGE SCALE GENOMIC DNA]</scope>
    <source>
        <strain evidence="9 10">C-27</strain>
    </source>
</reference>
<dbReference type="UniPathway" id="UPA00077">
    <property type="reaction ID" value="UER00155"/>
</dbReference>
<dbReference type="InterPro" id="IPR000550">
    <property type="entry name" value="Hppk"/>
</dbReference>
<dbReference type="HOGENOM" id="CLU_097916_2_2_6"/>
<dbReference type="GO" id="GO:0016301">
    <property type="term" value="F:kinase activity"/>
    <property type="evidence" value="ECO:0007669"/>
    <property type="project" value="UniProtKB-KW"/>
</dbReference>
<keyword evidence="6" id="KW-0067">ATP-binding</keyword>
<dbReference type="SUPFAM" id="SSF55083">
    <property type="entry name" value="6-hydroxymethyl-7,8-dihydropterin pyrophosphokinase, HPPK"/>
    <property type="match status" value="1"/>
</dbReference>
<dbReference type="EMBL" id="JPGN01000002">
    <property type="protein sequence ID" value="KFI20975.1"/>
    <property type="molecule type" value="Genomic_DNA"/>
</dbReference>
<keyword evidence="5 9" id="KW-0418">Kinase</keyword>
<name>A0A0E2ZAZ1_9GAMM</name>
<dbReference type="PANTHER" id="PTHR43071:SF2">
    <property type="entry name" value="2-AMINO-4-HYDROXY-6-HYDROXYMETHYLDIHYDROPTERIDINE PYROPHOSPHOKINASE"/>
    <property type="match status" value="1"/>
</dbReference>
<dbReference type="Pfam" id="PF01288">
    <property type="entry name" value="HPPK"/>
    <property type="match status" value="1"/>
</dbReference>